<dbReference type="PANTHER" id="PTHR13399">
    <property type="entry name" value="TRANSLOCON-ASSOCIATED PROTEIN TRAP , GAMMA SUBUNIT"/>
    <property type="match status" value="1"/>
</dbReference>
<proteinExistence type="predicted"/>
<dbReference type="InterPro" id="IPR000195">
    <property type="entry name" value="Rab-GAP-TBC_dom"/>
</dbReference>
<feature type="region of interest" description="Disordered" evidence="1">
    <location>
        <begin position="622"/>
        <end position="664"/>
    </location>
</feature>
<name>A0A914W0U8_9BILA</name>
<dbReference type="Gene3D" id="1.10.472.80">
    <property type="entry name" value="Ypt/Rab-GAP domain of gyp1p, domain 3"/>
    <property type="match status" value="1"/>
</dbReference>
<evidence type="ECO:0000256" key="1">
    <source>
        <dbReference type="SAM" id="MobiDB-lite"/>
    </source>
</evidence>
<protein>
    <submittedName>
        <fullName evidence="4">Rab-GAP TBC domain-containing protein</fullName>
    </submittedName>
</protein>
<feature type="domain" description="Rab-GAP TBC" evidence="2">
    <location>
        <begin position="203"/>
        <end position="404"/>
    </location>
</feature>
<accession>A0A914W0U8</accession>
<evidence type="ECO:0000313" key="4">
    <source>
        <dbReference type="WBParaSite" id="PSAMB.scaffold2889size20718.g19521.t1"/>
    </source>
</evidence>
<dbReference type="GO" id="GO:0005783">
    <property type="term" value="C:endoplasmic reticulum"/>
    <property type="evidence" value="ECO:0007669"/>
    <property type="project" value="TreeGrafter"/>
</dbReference>
<sequence>MWAQHIATSSLPTDAHENTNAAAGVISVYIWPHRLISFIIYSVPSAMDVLRQLPPPLERRQSLEGLLYHLYEEGPPPSARQNSFETESWTDYSGVSDSCCRRITQSADRLERLELFELRALVEELTHETQLAGLRLMRELKRQDHQKSRVQTKCDIVTAVLHALSPKRSVDAKLQFSLDPPNTETGYQQWLNAMKAVSRLPDGIPNHFRRKLWVTLANHHIQTLGIDWEETCKAAFNDRLNPDDDKLGMQIIKDLHRTGWTGLNGEQARIQLKRVLLAYARYNKNIGYCQGFNVIAALVLEITEFKEEMAFKIMIFLIEQVLPSGYFDQTLRALSVDMAVLRDLLHQRLPKMAGHLDNLQKNSESEYEPPLTNVFSMQWFLTLFATCLPKTCVYRLWDALMLDGSEILLRTSLAIWAKISRRVLRTQSADEFYGLMGSLCQRLLQMGPAEANDLMQVVYTMAEFPYPGVAELRERYTWNIQPFSSTFKLLRQQVSSILNSDVDDNSDTDSTITPSCSLGVVPGGEKLCASARGTISVPDLNSLQKQYKLMKKRQKQAAIILQTAYERGQNRLTPNSAKYSSAFGGGQSPTAFNHLYVGQGNGQSGGTPSFVTMSGTVPLSSKAIQPSSAVRRSRPSRQLIDASENVTSEREGALSPQLSPDTPDCLADEAELWSPRRQRSHSFDSWLMGRERAESADLKASRRWSSLGDLRFAGQLRHRPPIISIMQSRKKKSAPPPDVLYRERKASLVSDSGVHSQSPIKSSHTVIACDLQNTNAAISGGQDESALRKKSAKAAAMLSKSKAMLDAIASQPIRPTFNPFPTRHRTTLIEREKKLGLW</sequence>
<dbReference type="AlphaFoldDB" id="A0A914W0U8"/>
<evidence type="ECO:0000313" key="3">
    <source>
        <dbReference type="Proteomes" id="UP000887566"/>
    </source>
</evidence>
<dbReference type="SUPFAM" id="SSF47923">
    <property type="entry name" value="Ypt/Rab-GAP domain of gyp1p"/>
    <property type="match status" value="2"/>
</dbReference>
<dbReference type="Gene3D" id="1.10.8.270">
    <property type="entry name" value="putative rabgap domain of human tbc1 domain family member 14 like domains"/>
    <property type="match status" value="1"/>
</dbReference>
<dbReference type="InterPro" id="IPR035969">
    <property type="entry name" value="Rab-GAP_TBC_sf"/>
</dbReference>
<reference evidence="4" key="1">
    <citation type="submission" date="2022-11" db="UniProtKB">
        <authorList>
            <consortium name="WormBaseParasite"/>
        </authorList>
    </citation>
    <scope>IDENTIFICATION</scope>
</reference>
<dbReference type="PANTHER" id="PTHR13399:SF2">
    <property type="entry name" value="TRANSLOCON-ASSOCIATED PROTEIN SUBUNIT GAMMA"/>
    <property type="match status" value="1"/>
</dbReference>
<dbReference type="FunFam" id="1.10.472.80:FF:000011">
    <property type="entry name" value="TBC1 domain family member 30"/>
    <property type="match status" value="1"/>
</dbReference>
<evidence type="ECO:0000259" key="2">
    <source>
        <dbReference type="PROSITE" id="PS50086"/>
    </source>
</evidence>
<keyword evidence="3" id="KW-1185">Reference proteome</keyword>
<dbReference type="PROSITE" id="PS50086">
    <property type="entry name" value="TBC_RABGAP"/>
    <property type="match status" value="1"/>
</dbReference>
<dbReference type="Proteomes" id="UP000887566">
    <property type="component" value="Unplaced"/>
</dbReference>
<dbReference type="Pfam" id="PF00566">
    <property type="entry name" value="RabGAP-TBC"/>
    <property type="match status" value="1"/>
</dbReference>
<organism evidence="3 4">
    <name type="scientific">Plectus sambesii</name>
    <dbReference type="NCBI Taxonomy" id="2011161"/>
    <lineage>
        <taxon>Eukaryota</taxon>
        <taxon>Metazoa</taxon>
        <taxon>Ecdysozoa</taxon>
        <taxon>Nematoda</taxon>
        <taxon>Chromadorea</taxon>
        <taxon>Plectida</taxon>
        <taxon>Plectina</taxon>
        <taxon>Plectoidea</taxon>
        <taxon>Plectidae</taxon>
        <taxon>Plectus</taxon>
    </lineage>
</organism>
<dbReference type="WBParaSite" id="PSAMB.scaffold2889size20718.g19521.t1">
    <property type="protein sequence ID" value="PSAMB.scaffold2889size20718.g19521.t1"/>
    <property type="gene ID" value="PSAMB.scaffold2889size20718.g19521"/>
</dbReference>
<dbReference type="SMART" id="SM00164">
    <property type="entry name" value="TBC"/>
    <property type="match status" value="1"/>
</dbReference>